<dbReference type="EMBL" id="JAANBB010000676">
    <property type="protein sequence ID" value="KAF7536374.1"/>
    <property type="molecule type" value="Genomic_DNA"/>
</dbReference>
<accession>A0A9P5GX46</accession>
<dbReference type="PRINTS" id="PR00464">
    <property type="entry name" value="EP450II"/>
</dbReference>
<evidence type="ECO:0000256" key="5">
    <source>
        <dbReference type="ARBA" id="ARBA00022692"/>
    </source>
</evidence>
<feature type="signal peptide" evidence="12">
    <location>
        <begin position="1"/>
        <end position="21"/>
    </location>
</feature>
<dbReference type="InterPro" id="IPR001128">
    <property type="entry name" value="Cyt_P450"/>
</dbReference>
<evidence type="ECO:0008006" key="15">
    <source>
        <dbReference type="Google" id="ProtNLM"/>
    </source>
</evidence>
<name>A0A9P5GX46_9HYPO</name>
<dbReference type="Gene3D" id="1.10.630.10">
    <property type="entry name" value="Cytochrome P450"/>
    <property type="match status" value="1"/>
</dbReference>
<dbReference type="InterPro" id="IPR036396">
    <property type="entry name" value="Cyt_P450_sf"/>
</dbReference>
<dbReference type="GO" id="GO:0004497">
    <property type="term" value="F:monooxygenase activity"/>
    <property type="evidence" value="ECO:0007669"/>
    <property type="project" value="UniProtKB-KW"/>
</dbReference>
<dbReference type="AlphaFoldDB" id="A0A9P5GX46"/>
<keyword evidence="10" id="KW-0503">Monooxygenase</keyword>
<evidence type="ECO:0000313" key="14">
    <source>
        <dbReference type="Proteomes" id="UP000722485"/>
    </source>
</evidence>
<evidence type="ECO:0000256" key="9">
    <source>
        <dbReference type="ARBA" id="ARBA00023004"/>
    </source>
</evidence>
<keyword evidence="14" id="KW-1185">Reference proteome</keyword>
<dbReference type="Proteomes" id="UP000722485">
    <property type="component" value="Unassembled WGS sequence"/>
</dbReference>
<evidence type="ECO:0000256" key="2">
    <source>
        <dbReference type="ARBA" id="ARBA00004167"/>
    </source>
</evidence>
<evidence type="ECO:0000256" key="8">
    <source>
        <dbReference type="ARBA" id="ARBA00023002"/>
    </source>
</evidence>
<evidence type="ECO:0000256" key="3">
    <source>
        <dbReference type="ARBA" id="ARBA00010617"/>
    </source>
</evidence>
<evidence type="ECO:0000256" key="6">
    <source>
        <dbReference type="ARBA" id="ARBA00022723"/>
    </source>
</evidence>
<comment type="similarity">
    <text evidence="3">Belongs to the cytochrome P450 family.</text>
</comment>
<protein>
    <recommendedName>
        <fullName evidence="15">Cytochrome P450</fullName>
    </recommendedName>
</protein>
<evidence type="ECO:0000256" key="11">
    <source>
        <dbReference type="ARBA" id="ARBA00023136"/>
    </source>
</evidence>
<dbReference type="GO" id="GO:0016705">
    <property type="term" value="F:oxidoreductase activity, acting on paired donors, with incorporation or reduction of molecular oxygen"/>
    <property type="evidence" value="ECO:0007669"/>
    <property type="project" value="InterPro"/>
</dbReference>
<keyword evidence="12" id="KW-0732">Signal</keyword>
<keyword evidence="11" id="KW-0472">Membrane</keyword>
<dbReference type="InterPro" id="IPR002402">
    <property type="entry name" value="Cyt_P450_E_grp-II"/>
</dbReference>
<keyword evidence="8" id="KW-0560">Oxidoreductase</keyword>
<evidence type="ECO:0000256" key="10">
    <source>
        <dbReference type="ARBA" id="ARBA00023033"/>
    </source>
</evidence>
<comment type="caution">
    <text evidence="13">The sequence shown here is derived from an EMBL/GenBank/DDBJ whole genome shotgun (WGS) entry which is preliminary data.</text>
</comment>
<gene>
    <name evidence="13" type="ORF">G7Z17_g13059</name>
</gene>
<dbReference type="OrthoDB" id="1470350at2759"/>
<proteinExistence type="inferred from homology"/>
<dbReference type="Pfam" id="PF00067">
    <property type="entry name" value="p450"/>
    <property type="match status" value="1"/>
</dbReference>
<keyword evidence="5" id="KW-0812">Transmembrane</keyword>
<dbReference type="GO" id="GO:0020037">
    <property type="term" value="F:heme binding"/>
    <property type="evidence" value="ECO:0007669"/>
    <property type="project" value="InterPro"/>
</dbReference>
<keyword evidence="7" id="KW-1133">Transmembrane helix</keyword>
<dbReference type="GO" id="GO:0005506">
    <property type="term" value="F:iron ion binding"/>
    <property type="evidence" value="ECO:0007669"/>
    <property type="project" value="InterPro"/>
</dbReference>
<organism evidence="13 14">
    <name type="scientific">Cylindrodendrum hubeiense</name>
    <dbReference type="NCBI Taxonomy" id="595255"/>
    <lineage>
        <taxon>Eukaryota</taxon>
        <taxon>Fungi</taxon>
        <taxon>Dikarya</taxon>
        <taxon>Ascomycota</taxon>
        <taxon>Pezizomycotina</taxon>
        <taxon>Sordariomycetes</taxon>
        <taxon>Hypocreomycetidae</taxon>
        <taxon>Hypocreales</taxon>
        <taxon>Nectriaceae</taxon>
        <taxon>Cylindrodendrum</taxon>
    </lineage>
</organism>
<reference evidence="13" key="1">
    <citation type="submission" date="2020-03" db="EMBL/GenBank/DDBJ databases">
        <title>Draft Genome Sequence of Cylindrodendrum hubeiense.</title>
        <authorList>
            <person name="Buettner E."/>
            <person name="Kellner H."/>
        </authorList>
    </citation>
    <scope>NUCLEOTIDE SEQUENCE</scope>
    <source>
        <strain evidence="13">IHI 201604</strain>
    </source>
</reference>
<dbReference type="PANTHER" id="PTHR24287:SF17">
    <property type="entry name" value="P450, PUTATIVE (EUROFUNG)-RELATED"/>
    <property type="match status" value="1"/>
</dbReference>
<evidence type="ECO:0000256" key="1">
    <source>
        <dbReference type="ARBA" id="ARBA00001971"/>
    </source>
</evidence>
<evidence type="ECO:0000256" key="7">
    <source>
        <dbReference type="ARBA" id="ARBA00022989"/>
    </source>
</evidence>
<comment type="subcellular location">
    <subcellularLocation>
        <location evidence="2">Membrane</location>
        <topology evidence="2">Single-pass membrane protein</topology>
    </subcellularLocation>
</comment>
<feature type="chain" id="PRO_5040412727" description="Cytochrome P450" evidence="12">
    <location>
        <begin position="22"/>
        <end position="426"/>
    </location>
</feature>
<dbReference type="InterPro" id="IPR047146">
    <property type="entry name" value="Cyt_P450_E_CYP52_fungi"/>
</dbReference>
<dbReference type="SUPFAM" id="SSF48264">
    <property type="entry name" value="Cytochrome P450"/>
    <property type="match status" value="1"/>
</dbReference>
<keyword evidence="6" id="KW-0479">Metal-binding</keyword>
<keyword evidence="4" id="KW-0349">Heme</keyword>
<evidence type="ECO:0000256" key="4">
    <source>
        <dbReference type="ARBA" id="ARBA00022617"/>
    </source>
</evidence>
<keyword evidence="9" id="KW-0408">Iron</keyword>
<evidence type="ECO:0000313" key="13">
    <source>
        <dbReference type="EMBL" id="KAF7536374.1"/>
    </source>
</evidence>
<dbReference type="PANTHER" id="PTHR24287">
    <property type="entry name" value="P450, PUTATIVE (EUROFUNG)-RELATED"/>
    <property type="match status" value="1"/>
</dbReference>
<evidence type="ECO:0000256" key="12">
    <source>
        <dbReference type="SAM" id="SignalP"/>
    </source>
</evidence>
<dbReference type="GO" id="GO:0016020">
    <property type="term" value="C:membrane"/>
    <property type="evidence" value="ECO:0007669"/>
    <property type="project" value="UniProtKB-SubCell"/>
</dbReference>
<comment type="cofactor">
    <cofactor evidence="1">
        <name>heme</name>
        <dbReference type="ChEBI" id="CHEBI:30413"/>
    </cofactor>
</comment>
<sequence>MSNIANEFTCLLLALVAGTSAALAVGGHFVSRLTNNIHVSSPLPLWTAALAVPVALYFRSKHYWLHNIRIHNTQPALVYPHRDPVLGSDWITDMMKAVKAHKILQVWDSLFYTVGSTYWAQNIGTWIVMTNEPENVKALLSSQFEKWEILGVRQKVIQLAVGPRGIFSVNGGEWHEARSMIRPSFVRNQIADMECMDRHVDNFLKRIPRDGGKVDLQELFYMFTMDVATDFMFGYSTETLVNPSPEALEFTKSFDYALLAAASRARLGWIAFLMPDKKLDQSVATCQRFIGRYVEEALREDRVKERPYVFMTELLASGASREYVRDQLLAMILGGRDTSASTMSSLFWTLARRPDVLAKMRAEIARLEGRKPTWEELKELKYLSMVLKEGLKTFPYKEMSTRYNADLINSVEVVGTRVNKHADGHG</sequence>